<sequence length="107" mass="12406">MLDGRTDKNIVIGSVVVLQAAQRRRRDKLTTQVAPTDNVSHREDPEIGFKHRTSCRGRSRDFRLLSQRYAANIWSVSTCKESLHGELFSLAIFLPFLHHYIRLRSTR</sequence>
<evidence type="ECO:0000313" key="1">
    <source>
        <dbReference type="EMBL" id="OQV18917.1"/>
    </source>
</evidence>
<gene>
    <name evidence="1" type="ORF">BV898_06978</name>
</gene>
<organism evidence="1 2">
    <name type="scientific">Hypsibius exemplaris</name>
    <name type="common">Freshwater tardigrade</name>
    <dbReference type="NCBI Taxonomy" id="2072580"/>
    <lineage>
        <taxon>Eukaryota</taxon>
        <taxon>Metazoa</taxon>
        <taxon>Ecdysozoa</taxon>
        <taxon>Tardigrada</taxon>
        <taxon>Eutardigrada</taxon>
        <taxon>Parachela</taxon>
        <taxon>Hypsibioidea</taxon>
        <taxon>Hypsibiidae</taxon>
        <taxon>Hypsibius</taxon>
    </lineage>
</organism>
<dbReference type="Proteomes" id="UP000192578">
    <property type="component" value="Unassembled WGS sequence"/>
</dbReference>
<evidence type="ECO:0000313" key="2">
    <source>
        <dbReference type="Proteomes" id="UP000192578"/>
    </source>
</evidence>
<keyword evidence="2" id="KW-1185">Reference proteome</keyword>
<dbReference type="EMBL" id="MTYJ01000044">
    <property type="protein sequence ID" value="OQV18917.1"/>
    <property type="molecule type" value="Genomic_DNA"/>
</dbReference>
<protein>
    <submittedName>
        <fullName evidence="1">Uncharacterized protein</fullName>
    </submittedName>
</protein>
<dbReference type="AlphaFoldDB" id="A0A1W0WUT5"/>
<name>A0A1W0WUT5_HYPEX</name>
<accession>A0A1W0WUT5</accession>
<comment type="caution">
    <text evidence="1">The sequence shown here is derived from an EMBL/GenBank/DDBJ whole genome shotgun (WGS) entry which is preliminary data.</text>
</comment>
<proteinExistence type="predicted"/>
<reference evidence="2" key="1">
    <citation type="submission" date="2017-01" db="EMBL/GenBank/DDBJ databases">
        <title>Comparative genomics of anhydrobiosis in the tardigrade Hypsibius dujardini.</title>
        <authorList>
            <person name="Yoshida Y."/>
            <person name="Koutsovoulos G."/>
            <person name="Laetsch D."/>
            <person name="Stevens L."/>
            <person name="Kumar S."/>
            <person name="Horikawa D."/>
            <person name="Ishino K."/>
            <person name="Komine S."/>
            <person name="Tomita M."/>
            <person name="Blaxter M."/>
            <person name="Arakawa K."/>
        </authorList>
    </citation>
    <scope>NUCLEOTIDE SEQUENCE [LARGE SCALE GENOMIC DNA]</scope>
    <source>
        <strain evidence="2">Z151</strain>
    </source>
</reference>